<keyword evidence="9 14" id="KW-1133">Transmembrane helix</keyword>
<reference evidence="17" key="1">
    <citation type="submission" date="2022-11" db="UniProtKB">
        <authorList>
            <consortium name="WormBaseParasite"/>
        </authorList>
    </citation>
    <scope>IDENTIFICATION</scope>
</reference>
<dbReference type="AlphaFoldDB" id="A0A914WMR0"/>
<keyword evidence="5" id="KW-1003">Cell membrane</keyword>
<evidence type="ECO:0000256" key="5">
    <source>
        <dbReference type="ARBA" id="ARBA00022475"/>
    </source>
</evidence>
<feature type="transmembrane region" description="Helical" evidence="14">
    <location>
        <begin position="75"/>
        <end position="94"/>
    </location>
</feature>
<evidence type="ECO:0000256" key="10">
    <source>
        <dbReference type="ARBA" id="ARBA00023034"/>
    </source>
</evidence>
<dbReference type="InterPro" id="IPR051521">
    <property type="entry name" value="tRNA_Mod/Golgi_Maint"/>
</dbReference>
<evidence type="ECO:0000256" key="11">
    <source>
        <dbReference type="ARBA" id="ARBA00023136"/>
    </source>
</evidence>
<dbReference type="PANTHER" id="PTHR15627">
    <property type="entry name" value="NATURAL KILLER CELL-SPECIFIC ANTIGEN KLIP1"/>
    <property type="match status" value="1"/>
</dbReference>
<keyword evidence="8" id="KW-0221">Differentiation</keyword>
<dbReference type="Pfam" id="PF04893">
    <property type="entry name" value="Yip1"/>
    <property type="match status" value="1"/>
</dbReference>
<evidence type="ECO:0000256" key="12">
    <source>
        <dbReference type="ARBA" id="ARBA00023180"/>
    </source>
</evidence>
<sequence>MQVTNDMYGPLMLILTLVALLLYTMKSSGYTVQDGTLVGTAFVTCFSYWLFTSIAIYTLCYIFTCDVQMVQVFSLLGYSLFGHCIVVLLTAVFHPVHSHLFFYALLMIFAGPSCARMAVFLASKTREKSHKLILTAVIFFVHLSFLTYLHFGFHTIVEEIDEMFGEGVGVHIATAAAQVIPGAAQLLPGGADSVKVDPPVALSNA</sequence>
<evidence type="ECO:0000313" key="16">
    <source>
        <dbReference type="Proteomes" id="UP000887566"/>
    </source>
</evidence>
<evidence type="ECO:0000256" key="9">
    <source>
        <dbReference type="ARBA" id="ARBA00022989"/>
    </source>
</evidence>
<comment type="subcellular location">
    <subcellularLocation>
        <location evidence="3">Cell membrane</location>
        <topology evidence="3">Multi-pass membrane protein</topology>
    </subcellularLocation>
    <subcellularLocation>
        <location evidence="2">Cytoplasm</location>
    </subcellularLocation>
    <subcellularLocation>
        <location evidence="14">Golgi apparatus membrane</location>
        <topology evidence="14">Multi-pass membrane protein</topology>
    </subcellularLocation>
    <subcellularLocation>
        <location evidence="1">Golgi apparatus</location>
        <location evidence="1">cis-Golgi network membrane</location>
        <topology evidence="1">Multi-pass membrane protein</topology>
    </subcellularLocation>
</comment>
<dbReference type="WBParaSite" id="PSAMB.scaffold4619size14064.g24768.t1">
    <property type="protein sequence ID" value="PSAMB.scaffold4619size14064.g24768.t1"/>
    <property type="gene ID" value="PSAMB.scaffold4619size14064.g24768"/>
</dbReference>
<dbReference type="InterPro" id="IPR006977">
    <property type="entry name" value="Yip1_dom"/>
</dbReference>
<keyword evidence="7 14" id="KW-0812">Transmembrane</keyword>
<evidence type="ECO:0000256" key="1">
    <source>
        <dbReference type="ARBA" id="ARBA00004257"/>
    </source>
</evidence>
<dbReference type="GO" id="GO:0005886">
    <property type="term" value="C:plasma membrane"/>
    <property type="evidence" value="ECO:0007669"/>
    <property type="project" value="UniProtKB-SubCell"/>
</dbReference>
<evidence type="ECO:0000256" key="4">
    <source>
        <dbReference type="ARBA" id="ARBA00010596"/>
    </source>
</evidence>
<evidence type="ECO:0000256" key="8">
    <source>
        <dbReference type="ARBA" id="ARBA00022782"/>
    </source>
</evidence>
<keyword evidence="16" id="KW-1185">Reference proteome</keyword>
<evidence type="ECO:0000259" key="15">
    <source>
        <dbReference type="Pfam" id="PF04893"/>
    </source>
</evidence>
<keyword evidence="11 14" id="KW-0472">Membrane</keyword>
<evidence type="ECO:0000313" key="17">
    <source>
        <dbReference type="WBParaSite" id="PSAMB.scaffold4619size14064.g24768.t1"/>
    </source>
</evidence>
<proteinExistence type="inferred from homology"/>
<dbReference type="GO" id="GO:0030154">
    <property type="term" value="P:cell differentiation"/>
    <property type="evidence" value="ECO:0007669"/>
    <property type="project" value="UniProtKB-KW"/>
</dbReference>
<evidence type="ECO:0000256" key="2">
    <source>
        <dbReference type="ARBA" id="ARBA00004496"/>
    </source>
</evidence>
<dbReference type="Proteomes" id="UP000887566">
    <property type="component" value="Unplaced"/>
</dbReference>
<evidence type="ECO:0000256" key="13">
    <source>
        <dbReference type="ARBA" id="ARBA00024809"/>
    </source>
</evidence>
<evidence type="ECO:0000256" key="7">
    <source>
        <dbReference type="ARBA" id="ARBA00022692"/>
    </source>
</evidence>
<protein>
    <recommendedName>
        <fullName evidence="14">Protein YIPF</fullName>
    </recommendedName>
</protein>
<feature type="transmembrane region" description="Helical" evidence="14">
    <location>
        <begin position="37"/>
        <end position="63"/>
    </location>
</feature>
<keyword evidence="12" id="KW-0325">Glycoprotein</keyword>
<feature type="transmembrane region" description="Helical" evidence="14">
    <location>
        <begin position="100"/>
        <end position="120"/>
    </location>
</feature>
<name>A0A914WMR0_9BILA</name>
<keyword evidence="10" id="KW-0333">Golgi apparatus</keyword>
<dbReference type="GO" id="GO:0000139">
    <property type="term" value="C:Golgi membrane"/>
    <property type="evidence" value="ECO:0007669"/>
    <property type="project" value="UniProtKB-SubCell"/>
</dbReference>
<feature type="transmembrane region" description="Helical" evidence="14">
    <location>
        <begin position="132"/>
        <end position="151"/>
    </location>
</feature>
<dbReference type="PANTHER" id="PTHR15627:SF14">
    <property type="entry name" value="PROTEIN YIPF3"/>
    <property type="match status" value="1"/>
</dbReference>
<comment type="function">
    <text evidence="13">Involved in the maintenance of the Golgi structure. May play a role in hematopoiesis.</text>
</comment>
<evidence type="ECO:0000256" key="14">
    <source>
        <dbReference type="RuleBase" id="RU361264"/>
    </source>
</evidence>
<keyword evidence="6" id="KW-0963">Cytoplasm</keyword>
<evidence type="ECO:0000256" key="6">
    <source>
        <dbReference type="ARBA" id="ARBA00022490"/>
    </source>
</evidence>
<feature type="transmembrane region" description="Helical" evidence="14">
    <location>
        <begin position="7"/>
        <end position="25"/>
    </location>
</feature>
<feature type="domain" description="Yip1" evidence="15">
    <location>
        <begin position="4"/>
        <end position="146"/>
    </location>
</feature>
<organism evidence="16 17">
    <name type="scientific">Plectus sambesii</name>
    <dbReference type="NCBI Taxonomy" id="2011161"/>
    <lineage>
        <taxon>Eukaryota</taxon>
        <taxon>Metazoa</taxon>
        <taxon>Ecdysozoa</taxon>
        <taxon>Nematoda</taxon>
        <taxon>Chromadorea</taxon>
        <taxon>Plectida</taxon>
        <taxon>Plectina</taxon>
        <taxon>Plectoidea</taxon>
        <taxon>Plectidae</taxon>
        <taxon>Plectus</taxon>
    </lineage>
</organism>
<evidence type="ECO:0000256" key="3">
    <source>
        <dbReference type="ARBA" id="ARBA00004651"/>
    </source>
</evidence>
<comment type="similarity">
    <text evidence="4 14">Belongs to the YIP1 family.</text>
</comment>
<accession>A0A914WMR0</accession>